<accession>A0A840E5L5</accession>
<keyword evidence="3" id="KW-1185">Reference proteome</keyword>
<evidence type="ECO:0000313" key="3">
    <source>
        <dbReference type="Proteomes" id="UP000585970"/>
    </source>
</evidence>
<dbReference type="InterPro" id="IPR011083">
    <property type="entry name" value="Phage_tail_collar_dom"/>
</dbReference>
<comment type="caution">
    <text evidence="2">The sequence shown here is derived from an EMBL/GenBank/DDBJ whole genome shotgun (WGS) entry which is preliminary data.</text>
</comment>
<name>A0A840E5L5_9HYPH</name>
<sequence length="333" mass="37091">MSTIYDWSLNASDNTRSDSLIDWSEGQHPSSVNNSARVMMQRVREYLSDTSGVLEGNVTVNNDQTTLIRLESASQFLAYKNGISFCFKATGKNVGATMIALNNLAAQPVYKATETGLSALSGGEIQQGCIYTLVYRYEGWHLVNPTPIFSELEKISLYPTGFIGAFGMRSIPEGWLSCDGKSYLRRDYSDLFEMIGTVWGEGDGVETFNVPDLRGVFLRGVDNGRNIDPNRLFGSLQADLVQSHQHKGQSISRSHFTSNENYWDGNTTVVLGYRAGFFERWGLSKFTGVDSENIRGYITEPYNFDDSKDVILKSFGDSETRPVNVSLLFAIKT</sequence>
<dbReference type="Gene3D" id="3.90.1340.10">
    <property type="entry name" value="Phage tail collar domain"/>
    <property type="match status" value="1"/>
</dbReference>
<protein>
    <recommendedName>
        <fullName evidence="1">Phage tail collar domain-containing protein</fullName>
    </recommendedName>
</protein>
<feature type="domain" description="Phage tail collar" evidence="1">
    <location>
        <begin position="161"/>
        <end position="217"/>
    </location>
</feature>
<dbReference type="EMBL" id="JACIFE010000020">
    <property type="protein sequence ID" value="MBB4077069.1"/>
    <property type="molecule type" value="Genomic_DNA"/>
</dbReference>
<gene>
    <name evidence="2" type="ORF">GGR08_001386</name>
</gene>
<proteinExistence type="predicted"/>
<dbReference type="InterPro" id="IPR037053">
    <property type="entry name" value="Phage_tail_collar_dom_sf"/>
</dbReference>
<organism evidence="2 3">
    <name type="scientific">Bartonella fuyuanensis</name>
    <dbReference type="NCBI Taxonomy" id="1460968"/>
    <lineage>
        <taxon>Bacteria</taxon>
        <taxon>Pseudomonadati</taxon>
        <taxon>Pseudomonadota</taxon>
        <taxon>Alphaproteobacteria</taxon>
        <taxon>Hyphomicrobiales</taxon>
        <taxon>Bartonellaceae</taxon>
        <taxon>Bartonella</taxon>
    </lineage>
</organism>
<evidence type="ECO:0000313" key="2">
    <source>
        <dbReference type="EMBL" id="MBB4077069.1"/>
    </source>
</evidence>
<dbReference type="Pfam" id="PF07484">
    <property type="entry name" value="Collar"/>
    <property type="match status" value="1"/>
</dbReference>
<evidence type="ECO:0000259" key="1">
    <source>
        <dbReference type="Pfam" id="PF07484"/>
    </source>
</evidence>
<dbReference type="Proteomes" id="UP000585970">
    <property type="component" value="Unassembled WGS sequence"/>
</dbReference>
<dbReference type="AlphaFoldDB" id="A0A840E5L5"/>
<dbReference type="SUPFAM" id="SSF88874">
    <property type="entry name" value="Receptor-binding domain of short tail fibre protein gp12"/>
    <property type="match status" value="1"/>
</dbReference>
<dbReference type="RefSeq" id="WP_183194551.1">
    <property type="nucleotide sequence ID" value="NZ_JACIFE010000020.1"/>
</dbReference>
<reference evidence="2 3" key="1">
    <citation type="submission" date="2020-08" db="EMBL/GenBank/DDBJ databases">
        <title>Genomic Encyclopedia of Type Strains, Phase IV (KMG-IV): sequencing the most valuable type-strain genomes for metagenomic binning, comparative biology and taxonomic classification.</title>
        <authorList>
            <person name="Goeker M."/>
        </authorList>
    </citation>
    <scope>NUCLEOTIDE SEQUENCE [LARGE SCALE GENOMIC DNA]</scope>
    <source>
        <strain evidence="2 3">DSM 100694</strain>
    </source>
</reference>